<evidence type="ECO:0000313" key="4">
    <source>
        <dbReference type="Proteomes" id="UP001501509"/>
    </source>
</evidence>
<dbReference type="InterPro" id="IPR036396">
    <property type="entry name" value="Cyt_P450_sf"/>
</dbReference>
<dbReference type="CDD" id="cd11030">
    <property type="entry name" value="CYP105-like"/>
    <property type="match status" value="1"/>
</dbReference>
<gene>
    <name evidence="3" type="ORF">GCM10010411_18070</name>
</gene>
<dbReference type="PANTHER" id="PTHR46696:SF1">
    <property type="entry name" value="CYTOCHROME P450 YJIB-RELATED"/>
    <property type="match status" value="1"/>
</dbReference>
<dbReference type="Proteomes" id="UP001501509">
    <property type="component" value="Unassembled WGS sequence"/>
</dbReference>
<dbReference type="PROSITE" id="PS00086">
    <property type="entry name" value="CYTOCHROME_P450"/>
    <property type="match status" value="1"/>
</dbReference>
<protein>
    <submittedName>
        <fullName evidence="3">Cytochrome P450</fullName>
    </submittedName>
</protein>
<organism evidence="3 4">
    <name type="scientific">Actinomadura fulvescens</name>
    <dbReference type="NCBI Taxonomy" id="46160"/>
    <lineage>
        <taxon>Bacteria</taxon>
        <taxon>Bacillati</taxon>
        <taxon>Actinomycetota</taxon>
        <taxon>Actinomycetes</taxon>
        <taxon>Streptosporangiales</taxon>
        <taxon>Thermomonosporaceae</taxon>
        <taxon>Actinomadura</taxon>
    </lineage>
</organism>
<dbReference type="SUPFAM" id="SSF48264">
    <property type="entry name" value="Cytochrome P450"/>
    <property type="match status" value="1"/>
</dbReference>
<dbReference type="PRINTS" id="PR00385">
    <property type="entry name" value="P450"/>
</dbReference>
<accession>A0ABN3PK64</accession>
<keyword evidence="2" id="KW-0479">Metal-binding</keyword>
<dbReference type="PANTHER" id="PTHR46696">
    <property type="entry name" value="P450, PUTATIVE (EUROFUNG)-RELATED"/>
    <property type="match status" value="1"/>
</dbReference>
<keyword evidence="2" id="KW-0408">Iron</keyword>
<dbReference type="Gene3D" id="1.10.630.10">
    <property type="entry name" value="Cytochrome P450"/>
    <property type="match status" value="1"/>
</dbReference>
<dbReference type="PRINTS" id="PR00359">
    <property type="entry name" value="BP450"/>
</dbReference>
<evidence type="ECO:0000256" key="1">
    <source>
        <dbReference type="ARBA" id="ARBA00010617"/>
    </source>
</evidence>
<sequence length="395" mass="43821">MTEAPPYPQKRTCPYAPPPGYKEIGDRGPVLKVTLFDGREAWMVTGYQESREILTHPNLSSQRTHPDFPIVAPRFRSQIARSLALIAMDPPEHDVYRRYLNPHFSLKQVRRMRPEIEAIVSGHVDRIIEHGPPADLVPLLAVPLPSLVICRHLGVPYEDHDFFQDASGKVMLGTEEESGTAAQDLVDYIDRLVTAQIKEPTEGLLATLVRERVIPGDIGHEELVSIALVLLIAAHETTSSSLALGIITLLEHPRELARLHEDITRLPGAIEELLRFIATTDLVATRVAKGDIEIAGHHIRAGEGVLVSGTLANRDDAVHQRADDFDILRDDTHHVTFGFGIHQCLGQNLARLELEVALHELLTRIPGMRLAVGMDELPILGAGTVQRVLELPVEW</sequence>
<comment type="similarity">
    <text evidence="1 2">Belongs to the cytochrome P450 family.</text>
</comment>
<dbReference type="Pfam" id="PF00067">
    <property type="entry name" value="p450"/>
    <property type="match status" value="1"/>
</dbReference>
<dbReference type="EMBL" id="BAAATD010000002">
    <property type="protein sequence ID" value="GAA2585749.1"/>
    <property type="molecule type" value="Genomic_DNA"/>
</dbReference>
<evidence type="ECO:0000256" key="2">
    <source>
        <dbReference type="RuleBase" id="RU000461"/>
    </source>
</evidence>
<evidence type="ECO:0000313" key="3">
    <source>
        <dbReference type="EMBL" id="GAA2585749.1"/>
    </source>
</evidence>
<dbReference type="InterPro" id="IPR002397">
    <property type="entry name" value="Cyt_P450_B"/>
</dbReference>
<keyword evidence="4" id="KW-1185">Reference proteome</keyword>
<dbReference type="InterPro" id="IPR001128">
    <property type="entry name" value="Cyt_P450"/>
</dbReference>
<reference evidence="3 4" key="1">
    <citation type="journal article" date="2019" name="Int. J. Syst. Evol. Microbiol.">
        <title>The Global Catalogue of Microorganisms (GCM) 10K type strain sequencing project: providing services to taxonomists for standard genome sequencing and annotation.</title>
        <authorList>
            <consortium name="The Broad Institute Genomics Platform"/>
            <consortium name="The Broad Institute Genome Sequencing Center for Infectious Disease"/>
            <person name="Wu L."/>
            <person name="Ma J."/>
        </authorList>
    </citation>
    <scope>NUCLEOTIDE SEQUENCE [LARGE SCALE GENOMIC DNA]</scope>
    <source>
        <strain evidence="3 4">JCM 6833</strain>
    </source>
</reference>
<proteinExistence type="inferred from homology"/>
<keyword evidence="2" id="KW-0349">Heme</keyword>
<dbReference type="InterPro" id="IPR017972">
    <property type="entry name" value="Cyt_P450_CS"/>
</dbReference>
<keyword evidence="2" id="KW-0503">Monooxygenase</keyword>
<keyword evidence="2" id="KW-0560">Oxidoreductase</keyword>
<comment type="caution">
    <text evidence="3">The sequence shown here is derived from an EMBL/GenBank/DDBJ whole genome shotgun (WGS) entry which is preliminary data.</text>
</comment>
<dbReference type="RefSeq" id="WP_344539541.1">
    <property type="nucleotide sequence ID" value="NZ_BAAATD010000002.1"/>
</dbReference>
<name>A0ABN3PK64_9ACTN</name>